<protein>
    <submittedName>
        <fullName evidence="1">Uncharacterized protein</fullName>
    </submittedName>
</protein>
<dbReference type="STRING" id="1515439.SAMN06265784_102744"/>
<proteinExistence type="predicted"/>
<name>A0A1X7JJG2_9BURK</name>
<evidence type="ECO:0000313" key="1">
    <source>
        <dbReference type="EMBL" id="SMG28280.1"/>
    </source>
</evidence>
<accession>A0A1X7JJG2</accession>
<dbReference type="OrthoDB" id="9942058at2"/>
<dbReference type="AlphaFoldDB" id="A0A1X7JJG2"/>
<dbReference type="Proteomes" id="UP000193228">
    <property type="component" value="Unassembled WGS sequence"/>
</dbReference>
<gene>
    <name evidence="1" type="ORF">SAMN06265784_102744</name>
</gene>
<keyword evidence="2" id="KW-1185">Reference proteome</keyword>
<organism evidence="1 2">
    <name type="scientific">Paraburkholderia susongensis</name>
    <dbReference type="NCBI Taxonomy" id="1515439"/>
    <lineage>
        <taxon>Bacteria</taxon>
        <taxon>Pseudomonadati</taxon>
        <taxon>Pseudomonadota</taxon>
        <taxon>Betaproteobacteria</taxon>
        <taxon>Burkholderiales</taxon>
        <taxon>Burkholderiaceae</taxon>
        <taxon>Paraburkholderia</taxon>
    </lineage>
</organism>
<dbReference type="EMBL" id="FXAT01000002">
    <property type="protein sequence ID" value="SMG28280.1"/>
    <property type="molecule type" value="Genomic_DNA"/>
</dbReference>
<dbReference type="RefSeq" id="WP_085481905.1">
    <property type="nucleotide sequence ID" value="NZ_FXAT01000002.1"/>
</dbReference>
<reference evidence="2" key="1">
    <citation type="submission" date="2017-04" db="EMBL/GenBank/DDBJ databases">
        <authorList>
            <person name="Varghese N."/>
            <person name="Submissions S."/>
        </authorList>
    </citation>
    <scope>NUCLEOTIDE SEQUENCE [LARGE SCALE GENOMIC DNA]</scope>
    <source>
        <strain evidence="2">LMG 29540</strain>
    </source>
</reference>
<evidence type="ECO:0000313" key="2">
    <source>
        <dbReference type="Proteomes" id="UP000193228"/>
    </source>
</evidence>
<sequence length="101" mass="11621">MSDSQYLTPADFLAWKKVNDAMLLDDDERNQRAVDDAVIKFVMREIRRGAEFEDAGDFAARIRQASYGVHDHVRYTPSAVRRALRAIGWKPKRERAGEVPE</sequence>